<accession>F1ZCS0</accession>
<dbReference type="InParanoid" id="F1ZCS0"/>
<evidence type="ECO:0000313" key="2">
    <source>
        <dbReference type="EMBL" id="EGD57604.1"/>
    </source>
</evidence>
<comment type="caution">
    <text evidence="2">The sequence shown here is derived from an EMBL/GenBank/DDBJ whole genome shotgun (WGS) entry which is preliminary data.</text>
</comment>
<evidence type="ECO:0000313" key="3">
    <source>
        <dbReference type="Proteomes" id="UP000004728"/>
    </source>
</evidence>
<feature type="region of interest" description="Disordered" evidence="1">
    <location>
        <begin position="1"/>
        <end position="45"/>
    </location>
</feature>
<dbReference type="AlphaFoldDB" id="F1ZCS0"/>
<proteinExistence type="predicted"/>
<dbReference type="Proteomes" id="UP000004728">
    <property type="component" value="Unassembled WGS sequence"/>
</dbReference>
<name>F1ZCS0_9SPHN</name>
<sequence>MAKSQKRSNREIRKPKAAKSKQAPTPLSIEASPVLAATRKPKGKL</sequence>
<organism evidence="2 3">
    <name type="scientific">Novosphingobium nitrogenifigens DSM 19370</name>
    <dbReference type="NCBI Taxonomy" id="983920"/>
    <lineage>
        <taxon>Bacteria</taxon>
        <taxon>Pseudomonadati</taxon>
        <taxon>Pseudomonadota</taxon>
        <taxon>Alphaproteobacteria</taxon>
        <taxon>Sphingomonadales</taxon>
        <taxon>Sphingomonadaceae</taxon>
        <taxon>Novosphingobium</taxon>
    </lineage>
</organism>
<dbReference type="HOGENOM" id="CLU_3202717_0_0_5"/>
<dbReference type="RefSeq" id="WP_008067871.1">
    <property type="nucleotide sequence ID" value="NZ_AQWK01000019.1"/>
</dbReference>
<protein>
    <submittedName>
        <fullName evidence="2">Uncharacterized protein</fullName>
    </submittedName>
</protein>
<gene>
    <name evidence="2" type="ORF">Y88_1437</name>
</gene>
<keyword evidence="3" id="KW-1185">Reference proteome</keyword>
<dbReference type="STRING" id="983920.Y88_1437"/>
<dbReference type="EMBL" id="AEWJ01000058">
    <property type="protein sequence ID" value="EGD57604.1"/>
    <property type="molecule type" value="Genomic_DNA"/>
</dbReference>
<reference evidence="2 3" key="1">
    <citation type="journal article" date="2012" name="J. Bacteriol.">
        <title>Draft Genome Sequence of Novosphingobium nitrogenifigens Y88T.</title>
        <authorList>
            <person name="Strabala T.J."/>
            <person name="Macdonald L."/>
            <person name="Liu V."/>
            <person name="Smit A.M."/>
        </authorList>
    </citation>
    <scope>NUCLEOTIDE SEQUENCE [LARGE SCALE GENOMIC DNA]</scope>
    <source>
        <strain evidence="2 3">DSM 19370</strain>
    </source>
</reference>
<evidence type="ECO:0000256" key="1">
    <source>
        <dbReference type="SAM" id="MobiDB-lite"/>
    </source>
</evidence>